<name>A0ABT9V4P5_9BACL</name>
<proteinExistence type="predicted"/>
<gene>
    <name evidence="1" type="ORF">J2S07_002226</name>
</gene>
<organism evidence="1 2">
    <name type="scientific">Anoxybacillus andreesenii</name>
    <dbReference type="NCBI Taxonomy" id="1325932"/>
    <lineage>
        <taxon>Bacteria</taxon>
        <taxon>Bacillati</taxon>
        <taxon>Bacillota</taxon>
        <taxon>Bacilli</taxon>
        <taxon>Bacillales</taxon>
        <taxon>Anoxybacillaceae</taxon>
        <taxon>Anoxybacillus</taxon>
    </lineage>
</organism>
<comment type="caution">
    <text evidence="1">The sequence shown here is derived from an EMBL/GenBank/DDBJ whole genome shotgun (WGS) entry which is preliminary data.</text>
</comment>
<evidence type="ECO:0000313" key="1">
    <source>
        <dbReference type="EMBL" id="MDQ0155908.1"/>
    </source>
</evidence>
<accession>A0ABT9V4P5</accession>
<protein>
    <submittedName>
        <fullName evidence="1">Uncharacterized protein</fullName>
    </submittedName>
</protein>
<reference evidence="1 2" key="1">
    <citation type="submission" date="2023-07" db="EMBL/GenBank/DDBJ databases">
        <title>Genomic Encyclopedia of Type Strains, Phase IV (KMG-IV): sequencing the most valuable type-strain genomes for metagenomic binning, comparative biology and taxonomic classification.</title>
        <authorList>
            <person name="Goeker M."/>
        </authorList>
    </citation>
    <scope>NUCLEOTIDE SEQUENCE [LARGE SCALE GENOMIC DNA]</scope>
    <source>
        <strain evidence="1 2">DSM 23948</strain>
    </source>
</reference>
<keyword evidence="2" id="KW-1185">Reference proteome</keyword>
<dbReference type="RefSeq" id="WP_307150433.1">
    <property type="nucleotide sequence ID" value="NZ_JAUSTU010000009.1"/>
</dbReference>
<sequence length="53" mass="5792">MNKKKEKNFAYKKSGSALVSPDKHKTSWHGGLLFNLLDGLAYDLEGLGAGARQ</sequence>
<dbReference type="Proteomes" id="UP001231362">
    <property type="component" value="Unassembled WGS sequence"/>
</dbReference>
<evidence type="ECO:0000313" key="2">
    <source>
        <dbReference type="Proteomes" id="UP001231362"/>
    </source>
</evidence>
<dbReference type="EMBL" id="JAUSTU010000009">
    <property type="protein sequence ID" value="MDQ0155908.1"/>
    <property type="molecule type" value="Genomic_DNA"/>
</dbReference>